<protein>
    <recommendedName>
        <fullName evidence="3">Lipoprotein</fullName>
    </recommendedName>
</protein>
<dbReference type="EMBL" id="MBLM01000002">
    <property type="protein sequence ID" value="OHV46127.1"/>
    <property type="molecule type" value="Genomic_DNA"/>
</dbReference>
<organism evidence="1 2">
    <name type="scientific">Parafrankia colletiae</name>
    <dbReference type="NCBI Taxonomy" id="573497"/>
    <lineage>
        <taxon>Bacteria</taxon>
        <taxon>Bacillati</taxon>
        <taxon>Actinomycetota</taxon>
        <taxon>Actinomycetes</taxon>
        <taxon>Frankiales</taxon>
        <taxon>Frankiaceae</taxon>
        <taxon>Parafrankia</taxon>
    </lineage>
</organism>
<dbReference type="Proteomes" id="UP000179627">
    <property type="component" value="Unassembled WGS sequence"/>
</dbReference>
<evidence type="ECO:0008006" key="3">
    <source>
        <dbReference type="Google" id="ProtNLM"/>
    </source>
</evidence>
<comment type="caution">
    <text evidence="1">The sequence shown here is derived from an EMBL/GenBank/DDBJ whole genome shotgun (WGS) entry which is preliminary data.</text>
</comment>
<evidence type="ECO:0000313" key="1">
    <source>
        <dbReference type="EMBL" id="OHV46127.1"/>
    </source>
</evidence>
<dbReference type="AlphaFoldDB" id="A0A1S1RJB7"/>
<reference evidence="2" key="1">
    <citation type="submission" date="2016-07" db="EMBL/GenBank/DDBJ databases">
        <title>Sequence Frankia sp. strain CcI1.17.</title>
        <authorList>
            <person name="Ghodhbane-Gtari F."/>
            <person name="Swanson E."/>
            <person name="Gueddou A."/>
            <person name="Morris K."/>
            <person name="Hezbri K."/>
            <person name="Ktari A."/>
            <person name="Nouioui I."/>
            <person name="Abebe-Akele F."/>
            <person name="Simpson S."/>
            <person name="Thomas K."/>
            <person name="Gtari M."/>
            <person name="Tisa L.S."/>
            <person name="Hurst S."/>
        </authorList>
    </citation>
    <scope>NUCLEOTIDE SEQUENCE [LARGE SCALE GENOMIC DNA]</scope>
    <source>
        <strain evidence="2">Cc1.17</strain>
    </source>
</reference>
<keyword evidence="2" id="KW-1185">Reference proteome</keyword>
<dbReference type="PROSITE" id="PS51257">
    <property type="entry name" value="PROKAR_LIPOPROTEIN"/>
    <property type="match status" value="1"/>
</dbReference>
<evidence type="ECO:0000313" key="2">
    <source>
        <dbReference type="Proteomes" id="UP000179627"/>
    </source>
</evidence>
<dbReference type="OrthoDB" id="3294796at2"/>
<sequence length="377" mass="38888">MRRLALTTVTVAAVGCLVACGSSGGGGDGGGGNSGSVQAVDGPVDRGSLNEVCDGKVALNSAAPFAGPAPHPVTVFSQQQGNDPSGPRFPIRLVSELNQEEHSAFQSPMERTQLVACAERVADTPTEVVCRFDLGAQDRVPFFRTAYRITVREARTGKVVATVPVDPAAEGCPTSVRVTWAGAKVFSAPADRQLVSALQAFTSWAGTGTPPAAAGPADIPAPAGAPAVEGSVHMTTAAGVDPASPVLRDHLAFWAAFSALQEGDRADFTALRDRVGGTLLDSLTSIIGHIRDTPGRSVRGPVHLMVTGVSQENGTVAVDSCVDETERETMQQSAPTGEAGFRYRIRVSLTPTAGRYVATDWADPPPAGCPPPAGRIG</sequence>
<gene>
    <name evidence="1" type="ORF">CC117_00150</name>
</gene>
<proteinExistence type="predicted"/>
<accession>A0A1S1RJB7</accession>
<dbReference type="RefSeq" id="WP_071081682.1">
    <property type="nucleotide sequence ID" value="NZ_MBLM01000002.1"/>
</dbReference>
<name>A0A1S1RJB7_9ACTN</name>